<evidence type="ECO:0000256" key="2">
    <source>
        <dbReference type="SAM" id="MobiDB-lite"/>
    </source>
</evidence>
<evidence type="ECO:0000313" key="4">
    <source>
        <dbReference type="Proteomes" id="UP000770015"/>
    </source>
</evidence>
<feature type="compositionally biased region" description="Basic residues" evidence="2">
    <location>
        <begin position="301"/>
        <end position="310"/>
    </location>
</feature>
<feature type="compositionally biased region" description="Low complexity" evidence="2">
    <location>
        <begin position="476"/>
        <end position="495"/>
    </location>
</feature>
<evidence type="ECO:0008006" key="5">
    <source>
        <dbReference type="Google" id="ProtNLM"/>
    </source>
</evidence>
<dbReference type="Gene3D" id="2.40.50.40">
    <property type="match status" value="1"/>
</dbReference>
<name>A0A9P8VJE0_9PEZI</name>
<feature type="compositionally biased region" description="Low complexity" evidence="2">
    <location>
        <begin position="182"/>
        <end position="193"/>
    </location>
</feature>
<evidence type="ECO:0000313" key="3">
    <source>
        <dbReference type="EMBL" id="KAH6693417.1"/>
    </source>
</evidence>
<proteinExistence type="predicted"/>
<organism evidence="3 4">
    <name type="scientific">Plectosphaerella plurivora</name>
    <dbReference type="NCBI Taxonomy" id="936078"/>
    <lineage>
        <taxon>Eukaryota</taxon>
        <taxon>Fungi</taxon>
        <taxon>Dikarya</taxon>
        <taxon>Ascomycota</taxon>
        <taxon>Pezizomycotina</taxon>
        <taxon>Sordariomycetes</taxon>
        <taxon>Hypocreomycetidae</taxon>
        <taxon>Glomerellales</taxon>
        <taxon>Plectosphaerellaceae</taxon>
        <taxon>Plectosphaerella</taxon>
    </lineage>
</organism>
<dbReference type="Proteomes" id="UP000770015">
    <property type="component" value="Unassembled WGS sequence"/>
</dbReference>
<dbReference type="InterPro" id="IPR016197">
    <property type="entry name" value="Chromo-like_dom_sf"/>
</dbReference>
<feature type="region of interest" description="Disordered" evidence="2">
    <location>
        <begin position="460"/>
        <end position="522"/>
    </location>
</feature>
<dbReference type="EMBL" id="JAGSXJ010000003">
    <property type="protein sequence ID" value="KAH6693417.1"/>
    <property type="molecule type" value="Genomic_DNA"/>
</dbReference>
<dbReference type="CDD" id="cd00024">
    <property type="entry name" value="CD_CSD"/>
    <property type="match status" value="2"/>
</dbReference>
<feature type="compositionally biased region" description="Low complexity" evidence="2">
    <location>
        <begin position="212"/>
        <end position="256"/>
    </location>
</feature>
<dbReference type="AlphaFoldDB" id="A0A9P8VJE0"/>
<accession>A0A9P8VJE0</accession>
<feature type="compositionally biased region" description="Low complexity" evidence="2">
    <location>
        <begin position="513"/>
        <end position="522"/>
    </location>
</feature>
<evidence type="ECO:0000256" key="1">
    <source>
        <dbReference type="ARBA" id="ARBA00011353"/>
    </source>
</evidence>
<feature type="compositionally biased region" description="Low complexity" evidence="2">
    <location>
        <begin position="67"/>
        <end position="78"/>
    </location>
</feature>
<protein>
    <recommendedName>
        <fullName evidence="5">Chromo domain-containing protein</fullName>
    </recommendedName>
</protein>
<feature type="region of interest" description="Disordered" evidence="2">
    <location>
        <begin position="127"/>
        <end position="333"/>
    </location>
</feature>
<gene>
    <name evidence="3" type="ORF">F5X68DRAFT_227827</name>
</gene>
<feature type="region of interest" description="Disordered" evidence="2">
    <location>
        <begin position="1"/>
        <end position="87"/>
    </location>
</feature>
<comment type="caution">
    <text evidence="3">The sequence shown here is derived from an EMBL/GenBank/DDBJ whole genome shotgun (WGS) entry which is preliminary data.</text>
</comment>
<feature type="compositionally biased region" description="Polar residues" evidence="2">
    <location>
        <begin position="1"/>
        <end position="11"/>
    </location>
</feature>
<dbReference type="OrthoDB" id="433924at2759"/>
<dbReference type="SUPFAM" id="SSF54160">
    <property type="entry name" value="Chromo domain-like"/>
    <property type="match status" value="1"/>
</dbReference>
<reference evidence="3" key="1">
    <citation type="journal article" date="2021" name="Nat. Commun.">
        <title>Genetic determinants of endophytism in the Arabidopsis root mycobiome.</title>
        <authorList>
            <person name="Mesny F."/>
            <person name="Miyauchi S."/>
            <person name="Thiergart T."/>
            <person name="Pickel B."/>
            <person name="Atanasova L."/>
            <person name="Karlsson M."/>
            <person name="Huettel B."/>
            <person name="Barry K.W."/>
            <person name="Haridas S."/>
            <person name="Chen C."/>
            <person name="Bauer D."/>
            <person name="Andreopoulos W."/>
            <person name="Pangilinan J."/>
            <person name="LaButti K."/>
            <person name="Riley R."/>
            <person name="Lipzen A."/>
            <person name="Clum A."/>
            <person name="Drula E."/>
            <person name="Henrissat B."/>
            <person name="Kohler A."/>
            <person name="Grigoriev I.V."/>
            <person name="Martin F.M."/>
            <person name="Hacquard S."/>
        </authorList>
    </citation>
    <scope>NUCLEOTIDE SEQUENCE</scope>
    <source>
        <strain evidence="3">MPI-SDFR-AT-0117</strain>
    </source>
</reference>
<comment type="subunit">
    <text evidence="1">Component of the NuA4 histone acetyltransferase complex.</text>
</comment>
<keyword evidence="4" id="KW-1185">Reference proteome</keyword>
<sequence>MPAATGSQSSRPTKRFRSTGPDDLHLASSPIAPQTVPLKRTLPFSGGASPRPASRESTVSRSHTDSAPVAPMAPMAPMDSPTTGAVLGSPIAEEISVSIQETVTVQTPAAALFGLGSKLVGVLTGQKAASPMDAIPVGRKRSIDEVDTPEETDHKGDDTAVELDNQLHDVAEARGAQPEQKSSPAPTASSPAPDSHNASKFIAANGSEDAADVTTDATTDPAVDSAAVSVADTPTDTPTDTAADAAAPPAADATPAVVSEPVTKQNSTTPRKRATRAVRSEAEDLASSVPTASKNAPKTKPSPRRQRARKSVNTADAEAVTAAVGETGDKPDEMGKFEVDSVVDYRYNANDPTLLDVQVSWADGERTWEPEANVQEDAPDALFKYWRSVKGGRASALNSDMWHVLRIEKHRVKAGDVSVHVAWIGSPLRSWEPEDAVAGYAGAHLDDYWDSLGGRDIIIGAQTVSPPKRRGRGRPPKSTTAKTPVAAKPATAATTKRQKRGADKPEVKAAPISTRPTRSSRR</sequence>